<dbReference type="AlphaFoldDB" id="A0A0D8X8T8"/>
<dbReference type="OrthoDB" id="1394818at2759"/>
<gene>
    <name evidence="1" type="ORF">DICVIV_13037</name>
</gene>
<protein>
    <recommendedName>
        <fullName evidence="3">PH domain-containing protein</fullName>
    </recommendedName>
</protein>
<dbReference type="Proteomes" id="UP000053766">
    <property type="component" value="Unassembled WGS sequence"/>
</dbReference>
<name>A0A0D8X8T8_DICVI</name>
<organism evidence="1 2">
    <name type="scientific">Dictyocaulus viviparus</name>
    <name type="common">Bovine lungworm</name>
    <dbReference type="NCBI Taxonomy" id="29172"/>
    <lineage>
        <taxon>Eukaryota</taxon>
        <taxon>Metazoa</taxon>
        <taxon>Ecdysozoa</taxon>
        <taxon>Nematoda</taxon>
        <taxon>Chromadorea</taxon>
        <taxon>Rhabditida</taxon>
        <taxon>Rhabditina</taxon>
        <taxon>Rhabditomorpha</taxon>
        <taxon>Strongyloidea</taxon>
        <taxon>Metastrongylidae</taxon>
        <taxon>Dictyocaulus</taxon>
    </lineage>
</organism>
<reference evidence="2" key="2">
    <citation type="journal article" date="2016" name="Sci. Rep.">
        <title>Dictyocaulus viviparus genome, variome and transcriptome elucidate lungworm biology and support future intervention.</title>
        <authorList>
            <person name="McNulty S.N."/>
            <person name="Strube C."/>
            <person name="Rosa B.A."/>
            <person name="Martin J.C."/>
            <person name="Tyagi R."/>
            <person name="Choi Y.J."/>
            <person name="Wang Q."/>
            <person name="Hallsworth Pepin K."/>
            <person name="Zhang X."/>
            <person name="Ozersky P."/>
            <person name="Wilson R.K."/>
            <person name="Sternberg P.W."/>
            <person name="Gasser R.B."/>
            <person name="Mitreva M."/>
        </authorList>
    </citation>
    <scope>NUCLEOTIDE SEQUENCE [LARGE SCALE GENOMIC DNA]</scope>
    <source>
        <strain evidence="2">HannoverDv2000</strain>
    </source>
</reference>
<keyword evidence="2" id="KW-1185">Reference proteome</keyword>
<dbReference type="SUPFAM" id="SSF50729">
    <property type="entry name" value="PH domain-like"/>
    <property type="match status" value="1"/>
</dbReference>
<evidence type="ECO:0000313" key="1">
    <source>
        <dbReference type="EMBL" id="KJH40995.1"/>
    </source>
</evidence>
<evidence type="ECO:0000313" key="2">
    <source>
        <dbReference type="Proteomes" id="UP000053766"/>
    </source>
</evidence>
<reference evidence="1 2" key="1">
    <citation type="submission" date="2013-11" db="EMBL/GenBank/DDBJ databases">
        <title>Draft genome of the bovine lungworm Dictyocaulus viviparus.</title>
        <authorList>
            <person name="Mitreva M."/>
        </authorList>
    </citation>
    <scope>NUCLEOTIDE SEQUENCE [LARGE SCALE GENOMIC DNA]</scope>
    <source>
        <strain evidence="1 2">HannoverDv2000</strain>
    </source>
</reference>
<dbReference type="STRING" id="29172.A0A0D8X8T8"/>
<sequence length="160" mass="18347">MIVGRPSLQSKSSVQSEILISMCNVRRGKLVHRWSRNKCSLYNGSIRIQKDTGNDEVFDLLRCRVDVGESRHGRCLRLHKSASDILLCFDDSETLELWLKGCRQSGQHKMCDLSDRMLTLLPESLFRPEFDEVEQLNLRRNSLSVKSADHVSDSEGNRLL</sequence>
<dbReference type="EMBL" id="KN716936">
    <property type="protein sequence ID" value="KJH40995.1"/>
    <property type="molecule type" value="Genomic_DNA"/>
</dbReference>
<proteinExistence type="predicted"/>
<accession>A0A0D8X8T8</accession>
<evidence type="ECO:0008006" key="3">
    <source>
        <dbReference type="Google" id="ProtNLM"/>
    </source>
</evidence>